<dbReference type="EMBL" id="BKCP01002002">
    <property type="protein sequence ID" value="GER27613.1"/>
    <property type="molecule type" value="Genomic_DNA"/>
</dbReference>
<keyword evidence="1" id="KW-0240">DNA-directed RNA polymerase</keyword>
<keyword evidence="1" id="KW-0804">Transcription</keyword>
<dbReference type="GO" id="GO:0000428">
    <property type="term" value="C:DNA-directed RNA polymerase complex"/>
    <property type="evidence" value="ECO:0007669"/>
    <property type="project" value="UniProtKB-KW"/>
</dbReference>
<reference evidence="2" key="1">
    <citation type="journal article" date="2019" name="Curr. Biol.">
        <title>Genome Sequence of Striga asiatica Provides Insight into the Evolution of Plant Parasitism.</title>
        <authorList>
            <person name="Yoshida S."/>
            <person name="Kim S."/>
            <person name="Wafula E.K."/>
            <person name="Tanskanen J."/>
            <person name="Kim Y.M."/>
            <person name="Honaas L."/>
            <person name="Yang Z."/>
            <person name="Spallek T."/>
            <person name="Conn C.E."/>
            <person name="Ichihashi Y."/>
            <person name="Cheong K."/>
            <person name="Cui S."/>
            <person name="Der J.P."/>
            <person name="Gundlach H."/>
            <person name="Jiao Y."/>
            <person name="Hori C."/>
            <person name="Ishida J.K."/>
            <person name="Kasahara H."/>
            <person name="Kiba T."/>
            <person name="Kim M.S."/>
            <person name="Koo N."/>
            <person name="Laohavisit A."/>
            <person name="Lee Y.H."/>
            <person name="Lumba S."/>
            <person name="McCourt P."/>
            <person name="Mortimer J.C."/>
            <person name="Mutuku J.M."/>
            <person name="Nomura T."/>
            <person name="Sasaki-Sekimoto Y."/>
            <person name="Seto Y."/>
            <person name="Wang Y."/>
            <person name="Wakatake T."/>
            <person name="Sakakibara H."/>
            <person name="Demura T."/>
            <person name="Yamaguchi S."/>
            <person name="Yoneyama K."/>
            <person name="Manabe R.I."/>
            <person name="Nelson D.C."/>
            <person name="Schulman A.H."/>
            <person name="Timko M.P."/>
            <person name="dePamphilis C.W."/>
            <person name="Choi D."/>
            <person name="Shirasu K."/>
        </authorList>
    </citation>
    <scope>NUCLEOTIDE SEQUENCE [LARGE SCALE GENOMIC DNA]</scope>
    <source>
        <strain evidence="2">cv. UVA1</strain>
    </source>
</reference>
<comment type="caution">
    <text evidence="1">The sequence shown here is derived from an EMBL/GenBank/DDBJ whole genome shotgun (WGS) entry which is preliminary data.</text>
</comment>
<dbReference type="AlphaFoldDB" id="A0A5A7P451"/>
<protein>
    <submittedName>
        <fullName evidence="1">DNA-directed RNA polymerase subunit beta</fullName>
    </submittedName>
</protein>
<name>A0A5A7P451_STRAF</name>
<evidence type="ECO:0000313" key="1">
    <source>
        <dbReference type="EMBL" id="GER27613.1"/>
    </source>
</evidence>
<evidence type="ECO:0000313" key="2">
    <source>
        <dbReference type="Proteomes" id="UP000325081"/>
    </source>
</evidence>
<keyword evidence="2" id="KW-1185">Reference proteome</keyword>
<proteinExistence type="predicted"/>
<gene>
    <name evidence="1" type="ORF">STAS_03330</name>
</gene>
<organism evidence="1 2">
    <name type="scientific">Striga asiatica</name>
    <name type="common">Asiatic witchweed</name>
    <name type="synonym">Buchnera asiatica</name>
    <dbReference type="NCBI Taxonomy" id="4170"/>
    <lineage>
        <taxon>Eukaryota</taxon>
        <taxon>Viridiplantae</taxon>
        <taxon>Streptophyta</taxon>
        <taxon>Embryophyta</taxon>
        <taxon>Tracheophyta</taxon>
        <taxon>Spermatophyta</taxon>
        <taxon>Magnoliopsida</taxon>
        <taxon>eudicotyledons</taxon>
        <taxon>Gunneridae</taxon>
        <taxon>Pentapetalae</taxon>
        <taxon>asterids</taxon>
        <taxon>lamiids</taxon>
        <taxon>Lamiales</taxon>
        <taxon>Orobanchaceae</taxon>
        <taxon>Buchnereae</taxon>
        <taxon>Striga</taxon>
    </lineage>
</organism>
<dbReference type="Proteomes" id="UP000325081">
    <property type="component" value="Unassembled WGS sequence"/>
</dbReference>
<dbReference type="OrthoDB" id="10524703at2759"/>
<sequence>MGTNFIFPKGSRVLNAIGRGWSPLMRGIRWSLGNGNKARFWRGKWCHLPTPLYLLAMGTIPEDQWELPVARFVTDDGAWNWTSSARLGGKHYLVSLFGKYGVAQKRHYLRIKNL</sequence>
<accession>A0A5A7P451</accession>